<evidence type="ECO:0000256" key="9">
    <source>
        <dbReference type="ARBA" id="ARBA00023000"/>
    </source>
</evidence>
<keyword evidence="5 15" id="KW-0846">Cobalamin</keyword>
<comment type="caution">
    <text evidence="17">The sequence shown here is derived from an EMBL/GenBank/DDBJ whole genome shotgun (WGS) entry which is preliminary data.</text>
</comment>
<keyword evidence="6 15" id="KW-0237">DNA synthesis</keyword>
<gene>
    <name evidence="17" type="ORF">Gocc_0468</name>
</gene>
<dbReference type="PRINTS" id="PR00379">
    <property type="entry name" value="INTEIN"/>
</dbReference>
<dbReference type="Pfam" id="PF02867">
    <property type="entry name" value="Ribonuc_red_lgC"/>
    <property type="match status" value="1"/>
</dbReference>
<dbReference type="NCBIfam" id="TIGR01445">
    <property type="entry name" value="intein_Nterm"/>
    <property type="match status" value="1"/>
</dbReference>
<evidence type="ECO:0000313" key="18">
    <source>
        <dbReference type="Proteomes" id="UP000254134"/>
    </source>
</evidence>
<dbReference type="NCBIfam" id="TIGR02504">
    <property type="entry name" value="NrdJ_Z"/>
    <property type="match status" value="1"/>
</dbReference>
<dbReference type="InterPro" id="IPR000788">
    <property type="entry name" value="RNR_lg_C"/>
</dbReference>
<organism evidence="17 18">
    <name type="scientific">Gaiella occulta</name>
    <dbReference type="NCBI Taxonomy" id="1002870"/>
    <lineage>
        <taxon>Bacteria</taxon>
        <taxon>Bacillati</taxon>
        <taxon>Actinomycetota</taxon>
        <taxon>Thermoleophilia</taxon>
        <taxon>Gaiellales</taxon>
        <taxon>Gaiellaceae</taxon>
        <taxon>Gaiella</taxon>
    </lineage>
</organism>
<dbReference type="InterPro" id="IPR003586">
    <property type="entry name" value="Hint_dom_C"/>
</dbReference>
<dbReference type="SUPFAM" id="SSF51998">
    <property type="entry name" value="PFL-like glycyl radical enzymes"/>
    <property type="match status" value="2"/>
</dbReference>
<evidence type="ECO:0000256" key="15">
    <source>
        <dbReference type="RuleBase" id="RU364064"/>
    </source>
</evidence>
<evidence type="ECO:0000256" key="3">
    <source>
        <dbReference type="ARBA" id="ARBA00012274"/>
    </source>
</evidence>
<dbReference type="PROSITE" id="PS50817">
    <property type="entry name" value="INTEIN_N_TER"/>
    <property type="match status" value="1"/>
</dbReference>
<dbReference type="PANTHER" id="PTHR43371:SF1">
    <property type="entry name" value="RIBONUCLEOSIDE-DIPHOSPHATE REDUCTASE"/>
    <property type="match status" value="1"/>
</dbReference>
<dbReference type="EC" id="1.17.4.1" evidence="3 15"/>
<keyword evidence="18" id="KW-1185">Reference proteome</keyword>
<evidence type="ECO:0000256" key="12">
    <source>
        <dbReference type="ARBA" id="ARBA00023285"/>
    </source>
</evidence>
<evidence type="ECO:0000256" key="10">
    <source>
        <dbReference type="ARBA" id="ARBA00023002"/>
    </source>
</evidence>
<dbReference type="InterPro" id="IPR004042">
    <property type="entry name" value="Intein_endonuc_central"/>
</dbReference>
<evidence type="ECO:0000256" key="11">
    <source>
        <dbReference type="ARBA" id="ARBA00023157"/>
    </source>
</evidence>
<evidence type="ECO:0000259" key="16">
    <source>
        <dbReference type="PROSITE" id="PS50819"/>
    </source>
</evidence>
<dbReference type="InterPro" id="IPR006141">
    <property type="entry name" value="Intein_N"/>
</dbReference>
<reference evidence="17 18" key="1">
    <citation type="submission" date="2018-07" db="EMBL/GenBank/DDBJ databases">
        <title>High-quality-draft genome sequence of Gaiella occulta.</title>
        <authorList>
            <person name="Severino R."/>
            <person name="Froufe H.J.C."/>
            <person name="Rainey F.A."/>
            <person name="Barroso C."/>
            <person name="Albuquerque L."/>
            <person name="Lobo-Da-Cunha A."/>
            <person name="Da Costa M.S."/>
            <person name="Egas C."/>
        </authorList>
    </citation>
    <scope>NUCLEOTIDE SEQUENCE [LARGE SCALE GENOMIC DNA]</scope>
    <source>
        <strain evidence="17 18">F2-233</strain>
    </source>
</reference>
<dbReference type="Pfam" id="PF12637">
    <property type="entry name" value="TSCPD"/>
    <property type="match status" value="1"/>
</dbReference>
<sequence length="1362" mass="149222">MATAKGATKVPDTLEEYVNTVVDEEARVAPQRFFTIPGRDPFDEVEWELRHALIPGKDGPAFEQKDVEFPRFWSQTATNIVAQKYFRGRMSSPERERSVKQMIGRIVDTIGRWGRSGGYFAGDEEAETFEAELKAILVNQIASFNSPVWFNVGFEEKPQCSACFILSIEDSMESILDWIRREGIIFRGGSGSGVNLSRLRSSKEQLSKGGYASGPVSFMRGADASAGTIKSGGKTRRAAKMVVLDIDHPDVDEFIWCKAKEERKARVLEQAGYDMSLDSPDWASIQYQNANNSVRVTDAFMQAVVEGREWNLTARTDGSVVETVDARALLRDIAEAAWQCADPGVQYDTTINAWHTSPNSGRINASNPCSEYMHIDDSACNLSSLNLMKFRKEDGEFDVPMFEHAVDVMFLAQEIIVGYSSYPTPEIGRNAVRFRQLGLGYANLGALLMARGLPYDSDEGRAYAAAITALMTGRAYRKSAEVARRMGAHAGYAENAAAMLGVISKHRAAVGNIQHTDSVPAELITAARKAWDDALDIGEVAGFRNAQATVLAPTGTISFMMDCDTTGVEPDFSLVKSKKLVGGGEITIVNKTVPMALTELGYAPGEVEEIVAFIDERNTIVGAPYVKSEHYPVFDCAIGDRAIHYMGHVKMMGAVQPFISGAISKCVVGETLVTSEDGLVRIGSLHAGEREDSFREMRLRLASLDGTRETDAFYYGGTRGTVEISLRSGHRVVGTPNHRVLIALPEGGLDWKRLDELEPGDQVATQYGDDLWSQTPARFKSFAPSKPYGSQKRIDIPTEMSEELAFFLGAYVAEGHISRSVHTVRIANTDEGVIDRLVASARELFEIDARVARHAGRCPSVELSSKTLVEFFDYLGCGDRSRAKRIPDAVLRSPRPMVLAFLEGLSLDSYITSSLPKWAICVASNGLLDDLQAVLTNLGIVHSRITKHNAEYDRSFDEVYVTGRYAQRFVSMLSFPEPHKAARARELVASSPAQSTADVVPGLDGRRLYGLIPAGRSGRYGKGTGTSKEFNHLRDPRTGWVSRESLERVATLPGVELDDWVETVLERNLHFSPVADVRDGGEREVFDVSVPETHAFVANGIVNHNTVNLPEQTTVDEVSQLLIEAWQLGVKAIAIYRDNCKVAQPLSGSKDRSEAGVAAQIAALGGVVAAPRRRRLPDDRTEVGRKFRVGEYEGYIHVGLFDDGTPGDIFVDIAKEGTTLAGLMNSFMISVSLGLQYGVPLEVYVSKFSHMRFEPSGMTNDPDVRVAKSLVDYIFRWMGKKFLTAEQQEEAGILTPEVKARLAAAYAAGEAAAPSHEAPPAGQTALFNSWEDAVECSRCGGRMVRTGSCYTCRDCGTNTGCS</sequence>
<dbReference type="SMART" id="SM00305">
    <property type="entry name" value="HintC"/>
    <property type="match status" value="1"/>
</dbReference>
<dbReference type="CDD" id="cd02888">
    <property type="entry name" value="RNR_II_dimer"/>
    <property type="match status" value="1"/>
</dbReference>
<keyword evidence="9" id="KW-0651">Protein splicing</keyword>
<dbReference type="NCBIfam" id="NF005122">
    <property type="entry name" value="PRK06556.1"/>
    <property type="match status" value="1"/>
</dbReference>
<accession>A0A7M2Z1P9</accession>
<evidence type="ECO:0000256" key="7">
    <source>
        <dbReference type="ARBA" id="ARBA00022741"/>
    </source>
</evidence>
<evidence type="ECO:0000256" key="1">
    <source>
        <dbReference type="ARBA" id="ARBA00001922"/>
    </source>
</evidence>
<evidence type="ECO:0000256" key="5">
    <source>
        <dbReference type="ARBA" id="ARBA00022628"/>
    </source>
</evidence>
<evidence type="ECO:0000256" key="6">
    <source>
        <dbReference type="ARBA" id="ARBA00022634"/>
    </source>
</evidence>
<dbReference type="GO" id="GO:0016539">
    <property type="term" value="P:intein-mediated protein splicing"/>
    <property type="evidence" value="ECO:0007669"/>
    <property type="project" value="InterPro"/>
</dbReference>
<dbReference type="Proteomes" id="UP000254134">
    <property type="component" value="Unassembled WGS sequence"/>
</dbReference>
<reference evidence="18" key="2">
    <citation type="journal article" date="2019" name="MicrobiologyOpen">
        <title>High-quality draft genome sequence of Gaiella occulta isolated from a 150 meter deep mineral water borehole and comparison with the genome sequences of other deep-branching lineages of the phylum Actinobacteria.</title>
        <authorList>
            <person name="Severino R."/>
            <person name="Froufe H.J.C."/>
            <person name="Barroso C."/>
            <person name="Albuquerque L."/>
            <person name="Lobo-da-Cunha A."/>
            <person name="da Costa M.S."/>
            <person name="Egas C."/>
        </authorList>
    </citation>
    <scope>NUCLEOTIDE SEQUENCE [LARGE SCALE GENOMIC DNA]</scope>
    <source>
        <strain evidence="18">F2-233</strain>
    </source>
</reference>
<dbReference type="EMBL" id="QQZY01000001">
    <property type="protein sequence ID" value="RDI76049.1"/>
    <property type="molecule type" value="Genomic_DNA"/>
</dbReference>
<comment type="catalytic activity">
    <reaction evidence="14 15">
        <text>a 2'-deoxyribonucleoside 5'-diphosphate + [thioredoxin]-disulfide + H2O = a ribonucleoside 5'-diphosphate + [thioredoxin]-dithiol</text>
        <dbReference type="Rhea" id="RHEA:23252"/>
        <dbReference type="Rhea" id="RHEA-COMP:10698"/>
        <dbReference type="Rhea" id="RHEA-COMP:10700"/>
        <dbReference type="ChEBI" id="CHEBI:15377"/>
        <dbReference type="ChEBI" id="CHEBI:29950"/>
        <dbReference type="ChEBI" id="CHEBI:50058"/>
        <dbReference type="ChEBI" id="CHEBI:57930"/>
        <dbReference type="ChEBI" id="CHEBI:73316"/>
        <dbReference type="EC" id="1.17.4.1"/>
    </reaction>
</comment>
<dbReference type="Gene3D" id="3.10.28.10">
    <property type="entry name" value="Homing endonucleases"/>
    <property type="match status" value="1"/>
</dbReference>
<evidence type="ECO:0000256" key="14">
    <source>
        <dbReference type="ARBA" id="ARBA00047754"/>
    </source>
</evidence>
<dbReference type="InterPro" id="IPR027434">
    <property type="entry name" value="Homing_endonucl"/>
</dbReference>
<dbReference type="Gene3D" id="3.20.70.20">
    <property type="match status" value="2"/>
</dbReference>
<dbReference type="Pfam" id="PF14890">
    <property type="entry name" value="Intein_splicing"/>
    <property type="match status" value="1"/>
</dbReference>
<keyword evidence="11" id="KW-1015">Disulfide bond</keyword>
<dbReference type="GO" id="GO:0050897">
    <property type="term" value="F:cobalt ion binding"/>
    <property type="evidence" value="ECO:0007669"/>
    <property type="project" value="InterPro"/>
</dbReference>
<feature type="domain" description="DOD-type homing endonuclease" evidence="16">
    <location>
        <begin position="807"/>
        <end position="940"/>
    </location>
</feature>
<dbReference type="InterPro" id="IPR030934">
    <property type="entry name" value="Intein_C"/>
</dbReference>
<protein>
    <recommendedName>
        <fullName evidence="4 15">Vitamin B12-dependent ribonucleotide reductase</fullName>
        <ecNumber evidence="3 15">1.17.4.1</ecNumber>
    </recommendedName>
</protein>
<proteinExistence type="inferred from homology"/>
<keyword evidence="8" id="KW-0068">Autocatalytic cleavage</keyword>
<dbReference type="GO" id="GO:0071897">
    <property type="term" value="P:DNA biosynthetic process"/>
    <property type="evidence" value="ECO:0007669"/>
    <property type="project" value="UniProtKB-KW"/>
</dbReference>
<dbReference type="Pfam" id="PF08471">
    <property type="entry name" value="Ribonuc_red_2_N"/>
    <property type="match status" value="1"/>
</dbReference>
<dbReference type="Gene3D" id="2.170.16.10">
    <property type="entry name" value="Hedgehog/Intein (Hint) domain"/>
    <property type="match status" value="1"/>
</dbReference>
<comment type="function">
    <text evidence="13 15">Catalyzes the reduction of ribonucleotides to deoxyribonucleotides. May function to provide a pool of deoxyribonucleotide precursors for DNA repair during oxygen limitation and/or for immediate growth after restoration of oxygen.</text>
</comment>
<dbReference type="CDD" id="cd00081">
    <property type="entry name" value="Hint"/>
    <property type="match status" value="1"/>
</dbReference>
<evidence type="ECO:0000256" key="2">
    <source>
        <dbReference type="ARBA" id="ARBA00007405"/>
    </source>
</evidence>
<dbReference type="SMART" id="SM00306">
    <property type="entry name" value="HintN"/>
    <property type="match status" value="1"/>
</dbReference>
<dbReference type="PANTHER" id="PTHR43371">
    <property type="entry name" value="VITAMIN B12-DEPENDENT RIBONUCLEOTIDE REDUCTASE"/>
    <property type="match status" value="1"/>
</dbReference>
<dbReference type="GO" id="GO:0000166">
    <property type="term" value="F:nucleotide binding"/>
    <property type="evidence" value="ECO:0007669"/>
    <property type="project" value="UniProtKB-KW"/>
</dbReference>
<keyword evidence="7 15" id="KW-0547">Nucleotide-binding</keyword>
<dbReference type="GO" id="GO:0004519">
    <property type="term" value="F:endonuclease activity"/>
    <property type="evidence" value="ECO:0007669"/>
    <property type="project" value="InterPro"/>
</dbReference>
<evidence type="ECO:0000256" key="13">
    <source>
        <dbReference type="ARBA" id="ARBA00025437"/>
    </source>
</evidence>
<dbReference type="NCBIfam" id="TIGR01443">
    <property type="entry name" value="intein_Cterm"/>
    <property type="match status" value="1"/>
</dbReference>
<dbReference type="PROSITE" id="PS50819">
    <property type="entry name" value="INTEIN_ENDONUCLEASE"/>
    <property type="match status" value="1"/>
</dbReference>
<evidence type="ECO:0000313" key="17">
    <source>
        <dbReference type="EMBL" id="RDI76049.1"/>
    </source>
</evidence>
<comment type="similarity">
    <text evidence="2 15">Belongs to the ribonucleoside diphosphate reductase class-2 family.</text>
</comment>
<dbReference type="PRINTS" id="PR01183">
    <property type="entry name" value="RIBORDTASEM1"/>
</dbReference>
<dbReference type="GO" id="GO:0004748">
    <property type="term" value="F:ribonucleoside-diphosphate reductase activity, thioredoxin disulfide as acceptor"/>
    <property type="evidence" value="ECO:0007669"/>
    <property type="project" value="UniProtKB-EC"/>
</dbReference>
<evidence type="ECO:0000256" key="4">
    <source>
        <dbReference type="ARBA" id="ARBA00014409"/>
    </source>
</evidence>
<name>A0A7M2Z1P9_9ACTN</name>
<dbReference type="InterPro" id="IPR006142">
    <property type="entry name" value="INTEIN"/>
</dbReference>
<comment type="cofactor">
    <cofactor evidence="1 15">
        <name>adenosylcob(III)alamin</name>
        <dbReference type="ChEBI" id="CHEBI:18408"/>
    </cofactor>
</comment>
<dbReference type="GO" id="GO:0031419">
    <property type="term" value="F:cobalamin binding"/>
    <property type="evidence" value="ECO:0007669"/>
    <property type="project" value="UniProtKB-KW"/>
</dbReference>
<evidence type="ECO:0000256" key="8">
    <source>
        <dbReference type="ARBA" id="ARBA00022813"/>
    </source>
</evidence>
<dbReference type="PROSITE" id="PS50818">
    <property type="entry name" value="INTEIN_C_TER"/>
    <property type="match status" value="1"/>
</dbReference>
<dbReference type="InterPro" id="IPR036844">
    <property type="entry name" value="Hint_dom_sf"/>
</dbReference>
<keyword evidence="10 15" id="KW-0560">Oxidoreductase</keyword>
<dbReference type="InterPro" id="IPR003587">
    <property type="entry name" value="Hint_dom_N"/>
</dbReference>
<dbReference type="OrthoDB" id="9762933at2"/>
<dbReference type="InterPro" id="IPR024434">
    <property type="entry name" value="TSCPD_dom"/>
</dbReference>
<keyword evidence="12 15" id="KW-0170">Cobalt</keyword>
<dbReference type="SUPFAM" id="SSF55608">
    <property type="entry name" value="Homing endonucleases"/>
    <property type="match status" value="1"/>
</dbReference>
<dbReference type="SUPFAM" id="SSF51294">
    <property type="entry name" value="Hedgehog/intein (Hint) domain"/>
    <property type="match status" value="1"/>
</dbReference>
<dbReference type="InterPro" id="IPR013678">
    <property type="entry name" value="RNR_2_N"/>
</dbReference>
<dbReference type="InterPro" id="IPR013344">
    <property type="entry name" value="RNR_NrdJ/NrdZ"/>
</dbReference>
<dbReference type="InterPro" id="IPR050862">
    <property type="entry name" value="RdRp_reductase_class-2"/>
</dbReference>